<protein>
    <submittedName>
        <fullName evidence="2">Uncharacterized protein</fullName>
    </submittedName>
</protein>
<proteinExistence type="predicted"/>
<organism evidence="2 3">
    <name type="scientific">Actinomyces oris</name>
    <dbReference type="NCBI Taxonomy" id="544580"/>
    <lineage>
        <taxon>Bacteria</taxon>
        <taxon>Bacillati</taxon>
        <taxon>Actinomycetota</taxon>
        <taxon>Actinomycetes</taxon>
        <taxon>Actinomycetales</taxon>
        <taxon>Actinomycetaceae</taxon>
        <taxon>Actinomyces</taxon>
    </lineage>
</organism>
<dbReference type="EMBL" id="MSKW01000014">
    <property type="protein sequence ID" value="OLO76868.1"/>
    <property type="molecule type" value="Genomic_DNA"/>
</dbReference>
<accession>A0A1Q8X977</accession>
<evidence type="ECO:0000313" key="2">
    <source>
        <dbReference type="EMBL" id="OLO76868.1"/>
    </source>
</evidence>
<sequence length="198" mass="21820">MFFTSGSSLAVSSLFLTACGQKSDPVPLSKLKTVKDTPQPHPATASREASPDQWVKASYQGISFYLPTSFQGPQQRSEWGLYEVSYDLIGDQSYTVQRVMCSGVSKEATNPNGVRQSVNFINKGIIENYQEVKRISWDADKNNAIERIFFYWGTDSAYPGWTWMIASSAGVGVLTLFGAYSDDGLRNGIETSLALKEA</sequence>
<dbReference type="Proteomes" id="UP000186769">
    <property type="component" value="Unassembled WGS sequence"/>
</dbReference>
<feature type="region of interest" description="Disordered" evidence="1">
    <location>
        <begin position="27"/>
        <end position="52"/>
    </location>
</feature>
<dbReference type="AlphaFoldDB" id="A0A1Q8X977"/>
<evidence type="ECO:0000256" key="1">
    <source>
        <dbReference type="SAM" id="MobiDB-lite"/>
    </source>
</evidence>
<name>A0A1Q8X977_9ACTO</name>
<gene>
    <name evidence="2" type="ORF">BKH15_07850</name>
</gene>
<reference evidence="2 3" key="1">
    <citation type="submission" date="2016-12" db="EMBL/GenBank/DDBJ databases">
        <title>Genomic comparison of strains in the 'Actinomyces naeslundii' group.</title>
        <authorList>
            <person name="Mughal S.R."/>
            <person name="Do T."/>
            <person name="Gilbert S.C."/>
            <person name="Witherden E.A."/>
            <person name="Didelot X."/>
            <person name="Beighton D."/>
        </authorList>
    </citation>
    <scope>NUCLEOTIDE SEQUENCE [LARGE SCALE GENOMIC DNA]</scope>
    <source>
        <strain evidence="2 3">G53E</strain>
    </source>
</reference>
<comment type="caution">
    <text evidence="2">The sequence shown here is derived from an EMBL/GenBank/DDBJ whole genome shotgun (WGS) entry which is preliminary data.</text>
</comment>
<evidence type="ECO:0000313" key="3">
    <source>
        <dbReference type="Proteomes" id="UP000186769"/>
    </source>
</evidence>